<organism evidence="4">
    <name type="scientific">Davidia involucrata</name>
    <name type="common">Dove tree</name>
    <dbReference type="NCBI Taxonomy" id="16924"/>
    <lineage>
        <taxon>Eukaryota</taxon>
        <taxon>Viridiplantae</taxon>
        <taxon>Streptophyta</taxon>
        <taxon>Embryophyta</taxon>
        <taxon>Tracheophyta</taxon>
        <taxon>Spermatophyta</taxon>
        <taxon>Magnoliopsida</taxon>
        <taxon>eudicotyledons</taxon>
        <taxon>Gunneridae</taxon>
        <taxon>Pentapetalae</taxon>
        <taxon>asterids</taxon>
        <taxon>Cornales</taxon>
        <taxon>Nyssaceae</taxon>
        <taxon>Davidia</taxon>
    </lineage>
</organism>
<feature type="compositionally biased region" description="Polar residues" evidence="1">
    <location>
        <begin position="157"/>
        <end position="176"/>
    </location>
</feature>
<proteinExistence type="predicted"/>
<evidence type="ECO:0000259" key="3">
    <source>
        <dbReference type="Pfam" id="PF14364"/>
    </source>
</evidence>
<evidence type="ECO:0000256" key="2">
    <source>
        <dbReference type="SAM" id="Phobius"/>
    </source>
</evidence>
<dbReference type="Pfam" id="PF05553">
    <property type="entry name" value="DUF761"/>
    <property type="match status" value="1"/>
</dbReference>
<accession>A0A5B7BJI1</accession>
<keyword evidence="2" id="KW-0812">Transmembrane</keyword>
<feature type="transmembrane region" description="Helical" evidence="2">
    <location>
        <begin position="53"/>
        <end position="78"/>
    </location>
</feature>
<feature type="domain" description="DUF4408" evidence="3">
    <location>
        <begin position="51"/>
        <end position="83"/>
    </location>
</feature>
<dbReference type="Pfam" id="PF14364">
    <property type="entry name" value="DUF4408"/>
    <property type="match status" value="1"/>
</dbReference>
<name>A0A5B7BJI1_DAVIN</name>
<gene>
    <name evidence="4" type="ORF">Din_038513</name>
</gene>
<feature type="transmembrane region" description="Helical" evidence="2">
    <location>
        <begin position="21"/>
        <end position="47"/>
    </location>
</feature>
<keyword evidence="2" id="KW-0472">Membrane</keyword>
<dbReference type="EMBL" id="GHES01038513">
    <property type="protein sequence ID" value="MPA69072.1"/>
    <property type="molecule type" value="Transcribed_RNA"/>
</dbReference>
<feature type="region of interest" description="Disordered" evidence="1">
    <location>
        <begin position="141"/>
        <end position="284"/>
    </location>
</feature>
<dbReference type="PANTHER" id="PTHR33098:SF117">
    <property type="entry name" value="COTTON FIBER (DUF761)"/>
    <property type="match status" value="1"/>
</dbReference>
<evidence type="ECO:0000313" key="4">
    <source>
        <dbReference type="EMBL" id="MPA69072.1"/>
    </source>
</evidence>
<dbReference type="InterPro" id="IPR008480">
    <property type="entry name" value="DUF761_pln"/>
</dbReference>
<dbReference type="AlphaFoldDB" id="A0A5B7BJI1"/>
<evidence type="ECO:0000256" key="1">
    <source>
        <dbReference type="SAM" id="MobiDB-lite"/>
    </source>
</evidence>
<protein>
    <recommendedName>
        <fullName evidence="3">DUF4408 domain-containing protein</fullName>
    </recommendedName>
</protein>
<reference evidence="4" key="1">
    <citation type="submission" date="2019-08" db="EMBL/GenBank/DDBJ databases">
        <title>Reference gene set and small RNA set construction with multiple tissues from Davidia involucrata Baill.</title>
        <authorList>
            <person name="Yang H."/>
            <person name="Zhou C."/>
            <person name="Li G."/>
            <person name="Wang J."/>
            <person name="Gao P."/>
            <person name="Wang M."/>
            <person name="Wang R."/>
            <person name="Zhao Y."/>
        </authorList>
    </citation>
    <scope>NUCLEOTIDE SEQUENCE</scope>
    <source>
        <tissue evidence="4">Mixed with DoveR01_LX</tissue>
    </source>
</reference>
<sequence>MTIPSQLTQSSTSNWMFPLKVVLISSGVLSMAVMLNLFVPVITQFAISEFPSIWSFLVSWFSPPYHYLLINCIILTIVASSKFRQKVDESPPEAVVPIKISGDVREDFSVAALVEVQPEFGYGYDANVVIKASDSRVLETKTTNASEEMSGGDEPALSNSSWSTPQRNSTEYSISTEKPLVSLRFGHRKDVKASPEGGKTLGVSKPKRQDTLESTWKTITEGRSMPLTRHLRKSETTQGRHTNVGHHQAQAQTTQRVTKSETFNDRSPSPGSGKLRREPSLGQDELNRRVEAFIKKFNEEMRLQRQESLNQYMEMINRGAH</sequence>
<dbReference type="PANTHER" id="PTHR33098">
    <property type="entry name" value="COTTON FIBER (DUF761)"/>
    <property type="match status" value="1"/>
</dbReference>
<feature type="compositionally biased region" description="Basic and acidic residues" evidence="1">
    <location>
        <begin position="275"/>
        <end position="284"/>
    </location>
</feature>
<dbReference type="InterPro" id="IPR025520">
    <property type="entry name" value="DUF4408"/>
</dbReference>
<keyword evidence="2" id="KW-1133">Transmembrane helix</keyword>